<dbReference type="GO" id="GO:0009245">
    <property type="term" value="P:lipid A biosynthetic process"/>
    <property type="evidence" value="ECO:0007669"/>
    <property type="project" value="TreeGrafter"/>
</dbReference>
<accession>A0A212KLC3</accession>
<dbReference type="GO" id="GO:0043842">
    <property type="term" value="F:Kdo transferase activity"/>
    <property type="evidence" value="ECO:0007669"/>
    <property type="project" value="UniProtKB-EC"/>
</dbReference>
<comment type="similarity">
    <text evidence="10">Belongs to the glycosyltransferase group 1 family.</text>
</comment>
<dbReference type="EC" id="2.4.99.12" evidence="3 10"/>
<evidence type="ECO:0000256" key="10">
    <source>
        <dbReference type="RuleBase" id="RU365103"/>
    </source>
</evidence>
<evidence type="ECO:0000256" key="3">
    <source>
        <dbReference type="ARBA" id="ARBA00012621"/>
    </source>
</evidence>
<dbReference type="Pfam" id="PF04413">
    <property type="entry name" value="Glycos_transf_N"/>
    <property type="match status" value="1"/>
</dbReference>
<evidence type="ECO:0000256" key="2">
    <source>
        <dbReference type="ARBA" id="ARBA00004713"/>
    </source>
</evidence>
<feature type="active site" description="Proton acceptor" evidence="8">
    <location>
        <position position="61"/>
    </location>
</feature>
<evidence type="ECO:0000313" key="12">
    <source>
        <dbReference type="EMBL" id="SBW12457.1"/>
    </source>
</evidence>
<keyword evidence="5 10" id="KW-0808">Transferase</keyword>
<feature type="site" description="Transition state stabilizer" evidence="9">
    <location>
        <position position="207"/>
    </location>
</feature>
<dbReference type="PANTHER" id="PTHR42755">
    <property type="entry name" value="3-DEOXY-MANNO-OCTULOSONATE CYTIDYLYLTRANSFERASE"/>
    <property type="match status" value="1"/>
</dbReference>
<dbReference type="EMBL" id="FLUO01000003">
    <property type="protein sequence ID" value="SBW12457.1"/>
    <property type="molecule type" value="Genomic_DNA"/>
</dbReference>
<name>A0A212KLC3_9PROT</name>
<dbReference type="Gene3D" id="3.40.50.2000">
    <property type="entry name" value="Glycogen Phosphorylase B"/>
    <property type="match status" value="1"/>
</dbReference>
<dbReference type="Gene3D" id="3.40.50.11720">
    <property type="entry name" value="3-Deoxy-D-manno-octulosonic-acid transferase, N-terminal domain"/>
    <property type="match status" value="1"/>
</dbReference>
<dbReference type="InterPro" id="IPR039901">
    <property type="entry name" value="Kdotransferase"/>
</dbReference>
<keyword evidence="10" id="KW-0448">Lipopolysaccharide biosynthesis</keyword>
<evidence type="ECO:0000256" key="5">
    <source>
        <dbReference type="ARBA" id="ARBA00022679"/>
    </source>
</evidence>
<protein>
    <recommendedName>
        <fullName evidence="4 10">3-deoxy-D-manno-octulosonic acid transferase</fullName>
        <shortName evidence="10">Kdo transferase</shortName>
        <ecNumber evidence="3 10">2.4.99.12</ecNumber>
    </recommendedName>
    <alternativeName>
        <fullName evidence="6 10">Lipid IV(A) 3-deoxy-D-manno-octulosonic acid transferase</fullName>
    </alternativeName>
</protein>
<evidence type="ECO:0000256" key="8">
    <source>
        <dbReference type="PIRSR" id="PIRSR639901-1"/>
    </source>
</evidence>
<reference evidence="12" key="1">
    <citation type="submission" date="2016-04" db="EMBL/GenBank/DDBJ databases">
        <authorList>
            <person name="Evans L.H."/>
            <person name="Alamgir A."/>
            <person name="Owens N."/>
            <person name="Weber N.D."/>
            <person name="Virtaneva K."/>
            <person name="Barbian K."/>
            <person name="Babar A."/>
            <person name="Rosenke K."/>
        </authorList>
    </citation>
    <scope>NUCLEOTIDE SEQUENCE</scope>
    <source>
        <strain evidence="12">86</strain>
    </source>
</reference>
<dbReference type="GO" id="GO:0005886">
    <property type="term" value="C:plasma membrane"/>
    <property type="evidence" value="ECO:0007669"/>
    <property type="project" value="UniProtKB-SubCell"/>
</dbReference>
<evidence type="ECO:0000256" key="6">
    <source>
        <dbReference type="ARBA" id="ARBA00031445"/>
    </source>
</evidence>
<feature type="site" description="Transition state stabilizer" evidence="9">
    <location>
        <position position="131"/>
    </location>
</feature>
<keyword evidence="10" id="KW-1003">Cell membrane</keyword>
<evidence type="ECO:0000256" key="7">
    <source>
        <dbReference type="ARBA" id="ARBA00049183"/>
    </source>
</evidence>
<dbReference type="AlphaFoldDB" id="A0A212KLC3"/>
<evidence type="ECO:0000256" key="9">
    <source>
        <dbReference type="PIRSR" id="PIRSR639901-2"/>
    </source>
</evidence>
<comment type="pathway">
    <text evidence="2 10">Bacterial outer membrane biogenesis; LPS core biosynthesis.</text>
</comment>
<comment type="subcellular location">
    <subcellularLocation>
        <location evidence="10">Cell membrane</location>
    </subcellularLocation>
</comment>
<comment type="catalytic activity">
    <reaction evidence="7 10">
        <text>lipid IVA (E. coli) + CMP-3-deoxy-beta-D-manno-octulosonate = alpha-Kdo-(2-&gt;6)-lipid IVA (E. coli) + CMP + H(+)</text>
        <dbReference type="Rhea" id="RHEA:28066"/>
        <dbReference type="ChEBI" id="CHEBI:15378"/>
        <dbReference type="ChEBI" id="CHEBI:58603"/>
        <dbReference type="ChEBI" id="CHEBI:60364"/>
        <dbReference type="ChEBI" id="CHEBI:60377"/>
        <dbReference type="ChEBI" id="CHEBI:85987"/>
        <dbReference type="EC" id="2.4.99.12"/>
    </reaction>
</comment>
<evidence type="ECO:0000259" key="11">
    <source>
        <dbReference type="Pfam" id="PF04413"/>
    </source>
</evidence>
<dbReference type="GO" id="GO:0009244">
    <property type="term" value="P:lipopolysaccharide core region biosynthetic process"/>
    <property type="evidence" value="ECO:0007669"/>
    <property type="project" value="UniProtKB-UniRule"/>
</dbReference>
<evidence type="ECO:0000256" key="1">
    <source>
        <dbReference type="ARBA" id="ARBA00003394"/>
    </source>
</evidence>
<evidence type="ECO:0000256" key="4">
    <source>
        <dbReference type="ARBA" id="ARBA00019077"/>
    </source>
</evidence>
<dbReference type="InterPro" id="IPR038107">
    <property type="entry name" value="Glycos_transf_N_sf"/>
</dbReference>
<feature type="domain" description="3-deoxy-D-manno-octulosonic-acid transferase N-terminal" evidence="11">
    <location>
        <begin position="33"/>
        <end position="209"/>
    </location>
</feature>
<dbReference type="UniPathway" id="UPA00958"/>
<dbReference type="InterPro" id="IPR007507">
    <property type="entry name" value="Glycos_transf_N"/>
</dbReference>
<organism evidence="12">
    <name type="scientific">uncultured Alphaproteobacteria bacterium</name>
    <dbReference type="NCBI Taxonomy" id="91750"/>
    <lineage>
        <taxon>Bacteria</taxon>
        <taxon>Pseudomonadati</taxon>
        <taxon>Pseudomonadota</taxon>
        <taxon>Alphaproteobacteria</taxon>
        <taxon>environmental samples</taxon>
    </lineage>
</organism>
<keyword evidence="10" id="KW-0472">Membrane</keyword>
<proteinExistence type="inferred from homology"/>
<dbReference type="PANTHER" id="PTHR42755:SF1">
    <property type="entry name" value="3-DEOXY-D-MANNO-OCTULOSONIC ACID TRANSFERASE, MITOCHONDRIAL-RELATED"/>
    <property type="match status" value="1"/>
</dbReference>
<sequence>MILGLYRGATALLSPFVHLFLGRRRAHGKESAERFPERLGLPSAERPDGPLVWMHAASVGEALSLLPLIEAIAEGWPRVSQLVTTGTVTSADLMGRRLPRDVIHQFVPVDLPKAVARFVDYWRPGLAIFVESEIWPNLLVAARASGAELALVNGRVSPRSFRRWRRLPGLARQLFGGFAIAFGQTEADAERLRVLGAAGAVCVGNLKYAAPPLPADAGELAALAGAIGARPAWIAASTHPGEDASAARAHRALRARFPDLLTLVAPRHPERGDAAAAEIAELGLSVVRRSAGDLPGPETDVYLCDTLGEMGVFYRAAAIAVMGKSWIGEGGQNPLEPARLGCAVAFGPHMENFGVMAARMEAAGAACRFADEADLARAVGDLLGAPARARAVADAAAAFATAEAASAARVLDRLRPALDALERGR</sequence>
<gene>
    <name evidence="12" type="primary">kdtA</name>
    <name evidence="12" type="ORF">KL86APRO_30007</name>
</gene>
<comment type="function">
    <text evidence="1 10">Involved in lipopolysaccharide (LPS) biosynthesis. Catalyzes the transfer of 3-deoxy-D-manno-octulosonate (Kdo) residue(s) from CMP-Kdo to lipid IV(A), the tetraacyldisaccharide-1,4'-bisphosphate precursor of lipid A.</text>
</comment>